<organism evidence="2 3">
    <name type="scientific">Aeromicrobium alkaliterrae</name>
    <dbReference type="NCBI Taxonomy" id="302168"/>
    <lineage>
        <taxon>Bacteria</taxon>
        <taxon>Bacillati</taxon>
        <taxon>Actinomycetota</taxon>
        <taxon>Actinomycetes</taxon>
        <taxon>Propionibacteriales</taxon>
        <taxon>Nocardioidaceae</taxon>
        <taxon>Aeromicrobium</taxon>
    </lineage>
</organism>
<proteinExistence type="predicted"/>
<gene>
    <name evidence="2" type="ORF">GCM10009710_02270</name>
</gene>
<feature type="transmembrane region" description="Helical" evidence="1">
    <location>
        <begin position="48"/>
        <end position="73"/>
    </location>
</feature>
<keyword evidence="3" id="KW-1185">Reference proteome</keyword>
<evidence type="ECO:0000256" key="1">
    <source>
        <dbReference type="SAM" id="Phobius"/>
    </source>
</evidence>
<dbReference type="Proteomes" id="UP001501057">
    <property type="component" value="Unassembled WGS sequence"/>
</dbReference>
<keyword evidence="1" id="KW-0812">Transmembrane</keyword>
<reference evidence="2 3" key="1">
    <citation type="journal article" date="2019" name="Int. J. Syst. Evol. Microbiol.">
        <title>The Global Catalogue of Microorganisms (GCM) 10K type strain sequencing project: providing services to taxonomists for standard genome sequencing and annotation.</title>
        <authorList>
            <consortium name="The Broad Institute Genomics Platform"/>
            <consortium name="The Broad Institute Genome Sequencing Center for Infectious Disease"/>
            <person name="Wu L."/>
            <person name="Ma J."/>
        </authorList>
    </citation>
    <scope>NUCLEOTIDE SEQUENCE [LARGE SCALE GENOMIC DNA]</scope>
    <source>
        <strain evidence="2 3">JCM 13518</strain>
    </source>
</reference>
<evidence type="ECO:0000313" key="2">
    <source>
        <dbReference type="EMBL" id="GAA1725066.1"/>
    </source>
</evidence>
<keyword evidence="1" id="KW-1133">Transmembrane helix</keyword>
<dbReference type="RefSeq" id="WP_344196848.1">
    <property type="nucleotide sequence ID" value="NZ_BAAAME010000002.1"/>
</dbReference>
<dbReference type="InterPro" id="IPR009937">
    <property type="entry name" value="Phage_holin_3_6"/>
</dbReference>
<protein>
    <recommendedName>
        <fullName evidence="4">Phage holin family protein</fullName>
    </recommendedName>
</protein>
<feature type="transmembrane region" description="Helical" evidence="1">
    <location>
        <begin position="79"/>
        <end position="102"/>
    </location>
</feature>
<evidence type="ECO:0000313" key="3">
    <source>
        <dbReference type="Proteomes" id="UP001501057"/>
    </source>
</evidence>
<dbReference type="Pfam" id="PF07332">
    <property type="entry name" value="Phage_holin_3_6"/>
    <property type="match status" value="1"/>
</dbReference>
<keyword evidence="1" id="KW-0472">Membrane</keyword>
<name>A0ABN2JFA0_9ACTN</name>
<comment type="caution">
    <text evidence="2">The sequence shown here is derived from an EMBL/GenBank/DDBJ whole genome shotgun (WGS) entry which is preliminary data.</text>
</comment>
<evidence type="ECO:0008006" key="4">
    <source>
        <dbReference type="Google" id="ProtNLM"/>
    </source>
</evidence>
<dbReference type="EMBL" id="BAAAME010000002">
    <property type="protein sequence ID" value="GAA1725066.1"/>
    <property type="molecule type" value="Genomic_DNA"/>
</dbReference>
<accession>A0ABN2JFA0</accession>
<sequence>MPEGDAREPTVGELTAQLAEQTGRLVRDEVELAKAEVRESVKHAGIGAGLFGATGLLAAYGVGALVAAAIAAFALLVDVWLAALIVAGILFALAGLGALLGVKQVKEVGPPHTAENVKKDLAAAKGEHA</sequence>